<reference evidence="6 7" key="1">
    <citation type="submission" date="2017-02" db="EMBL/GenBank/DDBJ databases">
        <authorList>
            <person name="Peterson S.W."/>
        </authorList>
    </citation>
    <scope>NUCLEOTIDE SEQUENCE [LARGE SCALE GENOMIC DNA]</scope>
    <source>
        <strain evidence="6 7">USBA 369</strain>
    </source>
</reference>
<evidence type="ECO:0000256" key="1">
    <source>
        <dbReference type="ARBA" id="ARBA00004196"/>
    </source>
</evidence>
<dbReference type="NCBIfam" id="TIGR00787">
    <property type="entry name" value="dctP"/>
    <property type="match status" value="1"/>
</dbReference>
<keyword evidence="7" id="KW-1185">Reference proteome</keyword>
<name>A0A1T4MH25_9HYPH</name>
<organism evidence="6 7">
    <name type="scientific">Consotaella salsifontis</name>
    <dbReference type="NCBI Taxonomy" id="1365950"/>
    <lineage>
        <taxon>Bacteria</taxon>
        <taxon>Pseudomonadati</taxon>
        <taxon>Pseudomonadota</taxon>
        <taxon>Alphaproteobacteria</taxon>
        <taxon>Hyphomicrobiales</taxon>
        <taxon>Aurantimonadaceae</taxon>
        <taxon>Consotaella</taxon>
    </lineage>
</organism>
<dbReference type="Gene3D" id="3.40.190.170">
    <property type="entry name" value="Bacterial extracellular solute-binding protein, family 7"/>
    <property type="match status" value="1"/>
</dbReference>
<evidence type="ECO:0000256" key="5">
    <source>
        <dbReference type="SAM" id="SignalP"/>
    </source>
</evidence>
<dbReference type="NCBIfam" id="NF037995">
    <property type="entry name" value="TRAP_S1"/>
    <property type="match status" value="1"/>
</dbReference>
<dbReference type="GO" id="GO:0055085">
    <property type="term" value="P:transmembrane transport"/>
    <property type="evidence" value="ECO:0007669"/>
    <property type="project" value="InterPro"/>
</dbReference>
<proteinExistence type="inferred from homology"/>
<accession>A0A1T4MH25</accession>
<keyword evidence="6" id="KW-0675">Receptor</keyword>
<evidence type="ECO:0000256" key="3">
    <source>
        <dbReference type="ARBA" id="ARBA00022448"/>
    </source>
</evidence>
<protein>
    <submittedName>
        <fullName evidence="6">Tripartite ATP-independent transporter solute receptor, DctP family</fullName>
    </submittedName>
</protein>
<dbReference type="InterPro" id="IPR004682">
    <property type="entry name" value="TRAP_DctP"/>
</dbReference>
<sequence>MKNTGRFGLAAVVAGAALALSTLAGAAADKVIKIGTGISEQHYQYHAIQEFKKYVEDKSGGHLGVEIYPNAMLGGDLDVLEAIKLGTVQMNVPTPSVLGNFVKEFRLPDLPYVFPNEAVANRVADSPWAEELLKKLEPVGFRGLAIGDFGTRHITNRVHPITSLADLKGLKLRVMQNPVILDVFRALGANPTPMGFGEVFSALQTGAIDGQENPYATILLSRFYEVQPYLSNSGHMHSWDVLIIGKAFYDGLTPEEQKVVSEGAKIFAAYERKASKESETEALQKLIATGITYTEISPENLAEMRNTALPVVEKHGKEISPEMYDGLMKAIDAASTN</sequence>
<dbReference type="AlphaFoldDB" id="A0A1T4MH25"/>
<dbReference type="PANTHER" id="PTHR33376">
    <property type="match status" value="1"/>
</dbReference>
<comment type="similarity">
    <text evidence="2">Belongs to the bacterial solute-binding protein 7 family.</text>
</comment>
<dbReference type="GO" id="GO:0030288">
    <property type="term" value="C:outer membrane-bounded periplasmic space"/>
    <property type="evidence" value="ECO:0007669"/>
    <property type="project" value="InterPro"/>
</dbReference>
<dbReference type="InterPro" id="IPR038404">
    <property type="entry name" value="TRAP_DctP_sf"/>
</dbReference>
<gene>
    <name evidence="6" type="ORF">SAMN05428963_102116</name>
</gene>
<dbReference type="RefSeq" id="WP_078707082.1">
    <property type="nucleotide sequence ID" value="NZ_FUXL01000002.1"/>
</dbReference>
<evidence type="ECO:0000313" key="6">
    <source>
        <dbReference type="EMBL" id="SJZ66146.1"/>
    </source>
</evidence>
<dbReference type="STRING" id="1365950.SAMN05428963_102116"/>
<feature type="signal peptide" evidence="5">
    <location>
        <begin position="1"/>
        <end position="26"/>
    </location>
</feature>
<dbReference type="CDD" id="cd13603">
    <property type="entry name" value="PBP2_TRAP_Siap_TeaA_like"/>
    <property type="match status" value="1"/>
</dbReference>
<evidence type="ECO:0000313" key="7">
    <source>
        <dbReference type="Proteomes" id="UP000190135"/>
    </source>
</evidence>
<evidence type="ECO:0000256" key="2">
    <source>
        <dbReference type="ARBA" id="ARBA00009023"/>
    </source>
</evidence>
<comment type="subcellular location">
    <subcellularLocation>
        <location evidence="1">Cell envelope</location>
    </subcellularLocation>
</comment>
<keyword evidence="4 5" id="KW-0732">Signal</keyword>
<dbReference type="InterPro" id="IPR018389">
    <property type="entry name" value="DctP_fam"/>
</dbReference>
<dbReference type="PIRSF" id="PIRSF006470">
    <property type="entry name" value="DctB"/>
    <property type="match status" value="1"/>
</dbReference>
<dbReference type="Pfam" id="PF03480">
    <property type="entry name" value="DctP"/>
    <property type="match status" value="1"/>
</dbReference>
<dbReference type="PANTHER" id="PTHR33376:SF4">
    <property type="entry name" value="SIALIC ACID-BINDING PERIPLASMIC PROTEIN SIAP"/>
    <property type="match status" value="1"/>
</dbReference>
<dbReference type="EMBL" id="FUXL01000002">
    <property type="protein sequence ID" value="SJZ66146.1"/>
    <property type="molecule type" value="Genomic_DNA"/>
</dbReference>
<feature type="chain" id="PRO_5012188258" evidence="5">
    <location>
        <begin position="27"/>
        <end position="337"/>
    </location>
</feature>
<dbReference type="Proteomes" id="UP000190135">
    <property type="component" value="Unassembled WGS sequence"/>
</dbReference>
<evidence type="ECO:0000256" key="4">
    <source>
        <dbReference type="ARBA" id="ARBA00022729"/>
    </source>
</evidence>
<dbReference type="OrthoDB" id="9803763at2"/>
<keyword evidence="3" id="KW-0813">Transport</keyword>